<dbReference type="Pfam" id="PF04264">
    <property type="entry name" value="YceI"/>
    <property type="match status" value="1"/>
</dbReference>
<dbReference type="PANTHER" id="PTHR34406">
    <property type="entry name" value="PROTEIN YCEI"/>
    <property type="match status" value="1"/>
</dbReference>
<dbReference type="OrthoDB" id="9811006at2"/>
<dbReference type="InterPro" id="IPR007372">
    <property type="entry name" value="Lipid/polyisoprenoid-bd_YceI"/>
</dbReference>
<dbReference type="Gene3D" id="2.40.128.110">
    <property type="entry name" value="Lipid/polyisoprenoid-binding, YceI-like"/>
    <property type="match status" value="1"/>
</dbReference>
<protein>
    <submittedName>
        <fullName evidence="3">Polyisoprenoid-binding protein YceI</fullName>
    </submittedName>
</protein>
<feature type="domain" description="Lipid/polyisoprenoid-binding YceI-like" evidence="2">
    <location>
        <begin position="22"/>
        <end position="187"/>
    </location>
</feature>
<dbReference type="STRING" id="1159016.SAMN02927937_01420"/>
<dbReference type="Proteomes" id="UP000199634">
    <property type="component" value="Unassembled WGS sequence"/>
</dbReference>
<dbReference type="PANTHER" id="PTHR34406:SF1">
    <property type="entry name" value="PROTEIN YCEI"/>
    <property type="match status" value="1"/>
</dbReference>
<dbReference type="SMART" id="SM00867">
    <property type="entry name" value="YceI"/>
    <property type="match status" value="1"/>
</dbReference>
<dbReference type="SUPFAM" id="SSF101874">
    <property type="entry name" value="YceI-like"/>
    <property type="match status" value="1"/>
</dbReference>
<reference evidence="3 4" key="1">
    <citation type="submission" date="2016-10" db="EMBL/GenBank/DDBJ databases">
        <authorList>
            <person name="de Groot N.N."/>
        </authorList>
    </citation>
    <scope>NUCLEOTIDE SEQUENCE [LARGE SCALE GENOMIC DNA]</scope>
    <source>
        <strain evidence="3 4">CGMCC 1.10825</strain>
    </source>
</reference>
<feature type="chain" id="PRO_5011737278" evidence="1">
    <location>
        <begin position="20"/>
        <end position="190"/>
    </location>
</feature>
<evidence type="ECO:0000313" key="3">
    <source>
        <dbReference type="EMBL" id="SEH78688.1"/>
    </source>
</evidence>
<evidence type="ECO:0000313" key="4">
    <source>
        <dbReference type="Proteomes" id="UP000199634"/>
    </source>
</evidence>
<gene>
    <name evidence="3" type="ORF">SAMN02927937_01420</name>
</gene>
<evidence type="ECO:0000259" key="2">
    <source>
        <dbReference type="SMART" id="SM00867"/>
    </source>
</evidence>
<evidence type="ECO:0000256" key="1">
    <source>
        <dbReference type="SAM" id="SignalP"/>
    </source>
</evidence>
<keyword evidence="4" id="KW-1185">Reference proteome</keyword>
<dbReference type="InterPro" id="IPR036761">
    <property type="entry name" value="TTHA0802/YceI-like_sf"/>
</dbReference>
<feature type="signal peptide" evidence="1">
    <location>
        <begin position="1"/>
        <end position="19"/>
    </location>
</feature>
<sequence length="190" mass="21127">MKKIALLFIATMFSVASFAQTKYNVDSYHSFLNFSVGHLGISFVDGRMDKYTGSLELTNEDITSAKFNFTIDANSVNTGVQMRDDHLRSADFFDTAKYNDIKFVSTSIKKDGKNYKLSGNLTIKDVTKPVTFDLVYGGLLKDDGQGNQKVGFQATTTIDRTAFNINYDPTGMGVAKDVKFIVNLEFTKAK</sequence>
<dbReference type="AlphaFoldDB" id="A0A1H6KYG9"/>
<organism evidence="3 4">
    <name type="scientific">Paenimyroides marinum</name>
    <dbReference type="NCBI Taxonomy" id="1159016"/>
    <lineage>
        <taxon>Bacteria</taxon>
        <taxon>Pseudomonadati</taxon>
        <taxon>Bacteroidota</taxon>
        <taxon>Flavobacteriia</taxon>
        <taxon>Flavobacteriales</taxon>
        <taxon>Flavobacteriaceae</taxon>
        <taxon>Paenimyroides</taxon>
    </lineage>
</organism>
<dbReference type="EMBL" id="FNXE01000017">
    <property type="protein sequence ID" value="SEH78688.1"/>
    <property type="molecule type" value="Genomic_DNA"/>
</dbReference>
<keyword evidence="1" id="KW-0732">Signal</keyword>
<dbReference type="RefSeq" id="WP_091098106.1">
    <property type="nucleotide sequence ID" value="NZ_FNXE01000017.1"/>
</dbReference>
<proteinExistence type="predicted"/>
<name>A0A1H6KYG9_9FLAO</name>
<accession>A0A1H6KYG9</accession>